<name>A0A845I704_9BURK</name>
<keyword evidence="2" id="KW-1185">Reference proteome</keyword>
<dbReference type="EMBL" id="WWCL01000005">
    <property type="protein sequence ID" value="MYN47458.1"/>
    <property type="molecule type" value="Genomic_DNA"/>
</dbReference>
<gene>
    <name evidence="1" type="ORF">GTP23_20650</name>
</gene>
<sequence length="106" mass="11602">MVNYIIHVSYAQPAADTLARLSDELHKYQVGSGIKAEDGRGYVLPAGSYVYHGKETINEVRDAIFRIADEIQHGGVKILVTEVTTASWTGLEELPALPDQAHQQPA</sequence>
<dbReference type="RefSeq" id="WP_161036867.1">
    <property type="nucleotide sequence ID" value="NZ_WWCL01000005.1"/>
</dbReference>
<dbReference type="Proteomes" id="UP000444316">
    <property type="component" value="Unassembled WGS sequence"/>
</dbReference>
<accession>A0A845I704</accession>
<evidence type="ECO:0000313" key="2">
    <source>
        <dbReference type="Proteomes" id="UP000444316"/>
    </source>
</evidence>
<evidence type="ECO:0008006" key="3">
    <source>
        <dbReference type="Google" id="ProtNLM"/>
    </source>
</evidence>
<protein>
    <recommendedName>
        <fullName evidence="3">DUF2622 domain-containing protein</fullName>
    </recommendedName>
</protein>
<dbReference type="AlphaFoldDB" id="A0A845I704"/>
<organism evidence="1 2">
    <name type="scientific">Duganella fentianensis</name>
    <dbReference type="NCBI Taxonomy" id="2692177"/>
    <lineage>
        <taxon>Bacteria</taxon>
        <taxon>Pseudomonadati</taxon>
        <taxon>Pseudomonadota</taxon>
        <taxon>Betaproteobacteria</taxon>
        <taxon>Burkholderiales</taxon>
        <taxon>Oxalobacteraceae</taxon>
        <taxon>Telluria group</taxon>
        <taxon>Duganella</taxon>
    </lineage>
</organism>
<proteinExistence type="predicted"/>
<comment type="caution">
    <text evidence="1">The sequence shown here is derived from an EMBL/GenBank/DDBJ whole genome shotgun (WGS) entry which is preliminary data.</text>
</comment>
<evidence type="ECO:0000313" key="1">
    <source>
        <dbReference type="EMBL" id="MYN47458.1"/>
    </source>
</evidence>
<reference evidence="1" key="1">
    <citation type="submission" date="2019-12" db="EMBL/GenBank/DDBJ databases">
        <title>Novel species isolated from a subtropical stream in China.</title>
        <authorList>
            <person name="Lu H."/>
        </authorList>
    </citation>
    <scope>NUCLEOTIDE SEQUENCE [LARGE SCALE GENOMIC DNA]</scope>
    <source>
        <strain evidence="1">FT93W</strain>
    </source>
</reference>